<keyword evidence="1" id="KW-0472">Membrane</keyword>
<gene>
    <name evidence="2" type="ORF">KP509_08G036500</name>
</gene>
<feature type="transmembrane region" description="Helical" evidence="1">
    <location>
        <begin position="20"/>
        <end position="40"/>
    </location>
</feature>
<comment type="caution">
    <text evidence="2">The sequence shown here is derived from an EMBL/GenBank/DDBJ whole genome shotgun (WGS) entry which is preliminary data.</text>
</comment>
<dbReference type="AlphaFoldDB" id="A0A8T2UBN2"/>
<keyword evidence="3" id="KW-1185">Reference proteome</keyword>
<evidence type="ECO:0000313" key="2">
    <source>
        <dbReference type="EMBL" id="KAH7431213.1"/>
    </source>
</evidence>
<evidence type="ECO:0000313" key="3">
    <source>
        <dbReference type="Proteomes" id="UP000825935"/>
    </source>
</evidence>
<accession>A0A8T2UBN2</accession>
<dbReference type="Proteomes" id="UP000825935">
    <property type="component" value="Chromosome 8"/>
</dbReference>
<keyword evidence="1" id="KW-0812">Transmembrane</keyword>
<dbReference type="EMBL" id="CM035413">
    <property type="protein sequence ID" value="KAH7431213.1"/>
    <property type="molecule type" value="Genomic_DNA"/>
</dbReference>
<organism evidence="2 3">
    <name type="scientific">Ceratopteris richardii</name>
    <name type="common">Triangle waterfern</name>
    <dbReference type="NCBI Taxonomy" id="49495"/>
    <lineage>
        <taxon>Eukaryota</taxon>
        <taxon>Viridiplantae</taxon>
        <taxon>Streptophyta</taxon>
        <taxon>Embryophyta</taxon>
        <taxon>Tracheophyta</taxon>
        <taxon>Polypodiopsida</taxon>
        <taxon>Polypodiidae</taxon>
        <taxon>Polypodiales</taxon>
        <taxon>Pteridineae</taxon>
        <taxon>Pteridaceae</taxon>
        <taxon>Parkerioideae</taxon>
        <taxon>Ceratopteris</taxon>
    </lineage>
</organism>
<name>A0A8T2UBN2_CERRI</name>
<reference evidence="2" key="1">
    <citation type="submission" date="2021-08" db="EMBL/GenBank/DDBJ databases">
        <title>WGS assembly of Ceratopteris richardii.</title>
        <authorList>
            <person name="Marchant D.B."/>
            <person name="Chen G."/>
            <person name="Jenkins J."/>
            <person name="Shu S."/>
            <person name="Leebens-Mack J."/>
            <person name="Grimwood J."/>
            <person name="Schmutz J."/>
            <person name="Soltis P."/>
            <person name="Soltis D."/>
            <person name="Chen Z.-H."/>
        </authorList>
    </citation>
    <scope>NUCLEOTIDE SEQUENCE</scope>
    <source>
        <strain evidence="2">Whitten #5841</strain>
        <tissue evidence="2">Leaf</tissue>
    </source>
</reference>
<evidence type="ECO:0000256" key="1">
    <source>
        <dbReference type="SAM" id="Phobius"/>
    </source>
</evidence>
<sequence length="117" mass="12635">MLVDPCWLESLTLARNLSQHFGAITLCQGMWLGVFSSLLLMPPYVASIASAKGASASLTPQVGRSSRSHICPSEKNTSLDDLNSMDGAMCSQYEQSDFAPSSVCTSCWHVQVLLCFV</sequence>
<protein>
    <submittedName>
        <fullName evidence="2">Uncharacterized protein</fullName>
    </submittedName>
</protein>
<keyword evidence="1" id="KW-1133">Transmembrane helix</keyword>
<proteinExistence type="predicted"/>